<feature type="domain" description="ABC3 transporter permease C-terminal" evidence="8">
    <location>
        <begin position="688"/>
        <end position="801"/>
    </location>
</feature>
<dbReference type="InterPro" id="IPR017800">
    <property type="entry name" value="ADOP"/>
</dbReference>
<evidence type="ECO:0000256" key="4">
    <source>
        <dbReference type="ARBA" id="ARBA00022989"/>
    </source>
</evidence>
<keyword evidence="3 7" id="KW-0812">Transmembrane</keyword>
<comment type="similarity">
    <text evidence="6">Belongs to the ABC-4 integral membrane protein family.</text>
</comment>
<feature type="transmembrane region" description="Helical" evidence="7">
    <location>
        <begin position="331"/>
        <end position="357"/>
    </location>
</feature>
<dbReference type="EMBL" id="JAACAK010000080">
    <property type="protein sequence ID" value="NIR75406.1"/>
    <property type="molecule type" value="Genomic_DNA"/>
</dbReference>
<evidence type="ECO:0000259" key="8">
    <source>
        <dbReference type="Pfam" id="PF02687"/>
    </source>
</evidence>
<dbReference type="Pfam" id="PF02687">
    <property type="entry name" value="FtsX"/>
    <property type="match status" value="2"/>
</dbReference>
<feature type="transmembrane region" description="Helical" evidence="7">
    <location>
        <begin position="377"/>
        <end position="402"/>
    </location>
</feature>
<evidence type="ECO:0000256" key="3">
    <source>
        <dbReference type="ARBA" id="ARBA00022692"/>
    </source>
</evidence>
<feature type="transmembrane region" description="Helical" evidence="7">
    <location>
        <begin position="277"/>
        <end position="305"/>
    </location>
</feature>
<evidence type="ECO:0000259" key="9">
    <source>
        <dbReference type="Pfam" id="PF12704"/>
    </source>
</evidence>
<feature type="domain" description="MacB-like periplasmic core" evidence="9">
    <location>
        <begin position="521"/>
        <end position="651"/>
    </location>
</feature>
<evidence type="ECO:0000256" key="6">
    <source>
        <dbReference type="ARBA" id="ARBA00038076"/>
    </source>
</evidence>
<feature type="transmembrane region" description="Helical" evidence="7">
    <location>
        <begin position="772"/>
        <end position="794"/>
    </location>
</feature>
<keyword evidence="5 7" id="KW-0472">Membrane</keyword>
<feature type="transmembrane region" description="Helical" evidence="7">
    <location>
        <begin position="423"/>
        <end position="447"/>
    </location>
</feature>
<organism evidence="10 11">
    <name type="scientific">Candidatus Kutchimonas denitrificans</name>
    <dbReference type="NCBI Taxonomy" id="3056748"/>
    <lineage>
        <taxon>Bacteria</taxon>
        <taxon>Pseudomonadati</taxon>
        <taxon>Gemmatimonadota</taxon>
        <taxon>Gemmatimonadia</taxon>
        <taxon>Candidatus Palauibacterales</taxon>
        <taxon>Candidatus Palauibacteraceae</taxon>
        <taxon>Candidatus Kutchimonas</taxon>
    </lineage>
</organism>
<gene>
    <name evidence="10" type="ORF">GWO12_09910</name>
</gene>
<keyword evidence="2" id="KW-1003">Cell membrane</keyword>
<proteinExistence type="inferred from homology"/>
<keyword evidence="4 7" id="KW-1133">Transmembrane helix</keyword>
<dbReference type="Proteomes" id="UP000702544">
    <property type="component" value="Unassembled WGS sequence"/>
</dbReference>
<sequence length="808" mass="85780">MNALFRDLRIAGRKLRRTPLFAIVTAVTVGVGLAAVATAFSVVNYLFLQPLPGIGEQERLVNVHRVEARGDFGGFSYPMYRDVAAGAAGLMEVAAFTDHGFSLRAGGAAQLVVGQIVTGNYFRVLDVEPELGRLFEPGERGAGSEPVAVIGHGIWQREFGADPTAVGRVIWLNGHPFTVIGVAPPGFSGTFRGFPFSVWVPIGQSGRIAPEVSLAARDRYWLEAVGRLEDRVSREEARAAMDVLARRLAPRYPQALSNGSLSINPTTGLEDSLRGGIIGLVGVVAGLAILLLLIAASNVAGMLLVRGAARTREFAVRSALGSSRRTIVRQVVIETLVLFLPGAALASLLAAWLAAALRSFNPPLPVPLELNFAPDAGVFVFAFGLAFGLALAVGLVPALSLTRRDLVPALKSGDARSGSEGSGLRRAFVVGQVAMSTVLLLTTALLARSLHRAGAVDPGFRAEGLHLADITLSILDYSEDEGRAFYRELMRRVNARPGVERATITARVPLGLGRSTTRVAVPEEVARDVEGTTVDFTIVGPDYFRTLEVPLVTGRTFLPADRGDASAVAIVNETLAQRLWPGGDALGQRIVRDGVELEVIGVAGDGKYRRPWERPRPYLYIPFAQEYRSRMDLVVRARSGSEDDVAEAIRQEVRALEPDLPVAAVVPVSEYIGISVLPQRIAGTVAGVLGIVALLLAAVGLYAVVAFDSVQRRREIGVRVALGASGQRVIRLVIGQGLRLGVAGVLLGVVLGALAVRALSGLVVGVSLTDPFSFLAVPTLLLLTAVAASLAPGWRAMRSDPMAALRQE</sequence>
<feature type="domain" description="ABC3 transporter permease C-terminal" evidence="8">
    <location>
        <begin position="287"/>
        <end position="404"/>
    </location>
</feature>
<dbReference type="GO" id="GO:0005886">
    <property type="term" value="C:plasma membrane"/>
    <property type="evidence" value="ECO:0007669"/>
    <property type="project" value="UniProtKB-SubCell"/>
</dbReference>
<feature type="transmembrane region" description="Helical" evidence="7">
    <location>
        <begin position="681"/>
        <end position="705"/>
    </location>
</feature>
<dbReference type="InterPro" id="IPR003838">
    <property type="entry name" value="ABC3_permease_C"/>
</dbReference>
<dbReference type="PANTHER" id="PTHR30572:SF4">
    <property type="entry name" value="ABC TRANSPORTER PERMEASE YTRF"/>
    <property type="match status" value="1"/>
</dbReference>
<evidence type="ECO:0000313" key="10">
    <source>
        <dbReference type="EMBL" id="NIR75406.1"/>
    </source>
</evidence>
<comment type="caution">
    <text evidence="10">The sequence shown here is derived from an EMBL/GenBank/DDBJ whole genome shotgun (WGS) entry which is preliminary data.</text>
</comment>
<dbReference type="AlphaFoldDB" id="A0AAE5C9E7"/>
<dbReference type="NCBIfam" id="TIGR03434">
    <property type="entry name" value="ADOP"/>
    <property type="match status" value="1"/>
</dbReference>
<comment type="subcellular location">
    <subcellularLocation>
        <location evidence="1">Cell membrane</location>
        <topology evidence="1">Multi-pass membrane protein</topology>
    </subcellularLocation>
</comment>
<reference evidence="10 11" key="1">
    <citation type="submission" date="2020-01" db="EMBL/GenBank/DDBJ databases">
        <title>Genomes assembled from Gulf of Kutch pelagic sediment metagenomes.</title>
        <authorList>
            <person name="Chandrashekar M."/>
            <person name="Mahajan M.S."/>
            <person name="Dave K.J."/>
            <person name="Vatsa P."/>
            <person name="Nathani N.M."/>
        </authorList>
    </citation>
    <scope>NUCLEOTIDE SEQUENCE [LARGE SCALE GENOMIC DNA]</scope>
    <source>
        <strain evidence="10">KS3-K002</strain>
    </source>
</reference>
<evidence type="ECO:0000256" key="7">
    <source>
        <dbReference type="SAM" id="Phobius"/>
    </source>
</evidence>
<dbReference type="GO" id="GO:0022857">
    <property type="term" value="F:transmembrane transporter activity"/>
    <property type="evidence" value="ECO:0007669"/>
    <property type="project" value="TreeGrafter"/>
</dbReference>
<feature type="domain" description="MacB-like periplasmic core" evidence="9">
    <location>
        <begin position="23"/>
        <end position="242"/>
    </location>
</feature>
<dbReference type="InterPro" id="IPR050250">
    <property type="entry name" value="Macrolide_Exporter_MacB"/>
</dbReference>
<protein>
    <submittedName>
        <fullName evidence="10">ABC transporter permease</fullName>
    </submittedName>
</protein>
<dbReference type="InterPro" id="IPR025857">
    <property type="entry name" value="MacB_PCD"/>
</dbReference>
<evidence type="ECO:0000256" key="1">
    <source>
        <dbReference type="ARBA" id="ARBA00004651"/>
    </source>
</evidence>
<evidence type="ECO:0000256" key="5">
    <source>
        <dbReference type="ARBA" id="ARBA00023136"/>
    </source>
</evidence>
<feature type="transmembrane region" description="Helical" evidence="7">
    <location>
        <begin position="20"/>
        <end position="47"/>
    </location>
</feature>
<feature type="transmembrane region" description="Helical" evidence="7">
    <location>
        <begin position="738"/>
        <end position="760"/>
    </location>
</feature>
<dbReference type="PANTHER" id="PTHR30572">
    <property type="entry name" value="MEMBRANE COMPONENT OF TRANSPORTER-RELATED"/>
    <property type="match status" value="1"/>
</dbReference>
<name>A0AAE5C9E7_9BACT</name>
<accession>A0AAE5C9E7</accession>
<evidence type="ECO:0000256" key="2">
    <source>
        <dbReference type="ARBA" id="ARBA00022475"/>
    </source>
</evidence>
<evidence type="ECO:0000313" key="11">
    <source>
        <dbReference type="Proteomes" id="UP000702544"/>
    </source>
</evidence>
<dbReference type="Pfam" id="PF12704">
    <property type="entry name" value="MacB_PCD"/>
    <property type="match status" value="2"/>
</dbReference>